<accession>A0A084EB21</accession>
<dbReference type="EMBL" id="JGVR01000043">
    <property type="protein sequence ID" value="KEZ15163.1"/>
    <property type="molecule type" value="Genomic_DNA"/>
</dbReference>
<proteinExistence type="predicted"/>
<dbReference type="Proteomes" id="UP000028534">
    <property type="component" value="Unassembled WGS sequence"/>
</dbReference>
<gene>
    <name evidence="1" type="ORF">CP98_04565</name>
</gene>
<comment type="caution">
    <text evidence="1">The sequence shown here is derived from an EMBL/GenBank/DDBJ whole genome shotgun (WGS) entry which is preliminary data.</text>
</comment>
<evidence type="ECO:0000313" key="1">
    <source>
        <dbReference type="EMBL" id="KEZ15163.1"/>
    </source>
</evidence>
<name>A0A084EB21_SPHYA</name>
<evidence type="ECO:0000313" key="2">
    <source>
        <dbReference type="Proteomes" id="UP000028534"/>
    </source>
</evidence>
<organism evidence="1 2">
    <name type="scientific">Sphingobium yanoikuyae</name>
    <name type="common">Sphingomonas yanoikuyae</name>
    <dbReference type="NCBI Taxonomy" id="13690"/>
    <lineage>
        <taxon>Bacteria</taxon>
        <taxon>Pseudomonadati</taxon>
        <taxon>Pseudomonadota</taxon>
        <taxon>Alphaproteobacteria</taxon>
        <taxon>Sphingomonadales</taxon>
        <taxon>Sphingomonadaceae</taxon>
        <taxon>Sphingobium</taxon>
    </lineage>
</organism>
<dbReference type="AlphaFoldDB" id="A0A084EB21"/>
<reference evidence="1 2" key="1">
    <citation type="submission" date="2014-03" db="EMBL/GenBank/DDBJ databases">
        <title>Genome sequence of Sphingobium yanoikuyae B1.</title>
        <authorList>
            <person name="Gan H.M."/>
            <person name="Gan H.Y."/>
            <person name="Savka M.A."/>
        </authorList>
    </citation>
    <scope>NUCLEOTIDE SEQUENCE [LARGE SCALE GENOMIC DNA]</scope>
    <source>
        <strain evidence="1 2">B1</strain>
    </source>
</reference>
<protein>
    <submittedName>
        <fullName evidence="1">Uncharacterized protein</fullName>
    </submittedName>
</protein>
<sequence length="74" mass="8860">MPSIEMCETFWPKPEKGTKTRVEFEVTRRALPPYWQMQDRISLLELFPLRHGKLTHHAFVLVLQDMAMEQEGRF</sequence>